<reference evidence="1" key="1">
    <citation type="submission" date="2018-05" db="EMBL/GenBank/DDBJ databases">
        <authorList>
            <person name="Lanie J.A."/>
            <person name="Ng W.-L."/>
            <person name="Kazmierczak K.M."/>
            <person name="Andrzejewski T.M."/>
            <person name="Davidsen T.M."/>
            <person name="Wayne K.J."/>
            <person name="Tettelin H."/>
            <person name="Glass J.I."/>
            <person name="Rusch D."/>
            <person name="Podicherti R."/>
            <person name="Tsui H.-C.T."/>
            <person name="Winkler M.E."/>
        </authorList>
    </citation>
    <scope>NUCLEOTIDE SEQUENCE</scope>
</reference>
<dbReference type="InterPro" id="IPR023375">
    <property type="entry name" value="ADC_dom_sf"/>
</dbReference>
<dbReference type="GO" id="GO:0016829">
    <property type="term" value="F:lyase activity"/>
    <property type="evidence" value="ECO:0007669"/>
    <property type="project" value="InterPro"/>
</dbReference>
<accession>A0A382FU83</accession>
<organism evidence="1">
    <name type="scientific">marine metagenome</name>
    <dbReference type="NCBI Taxonomy" id="408172"/>
    <lineage>
        <taxon>unclassified sequences</taxon>
        <taxon>metagenomes</taxon>
        <taxon>ecological metagenomes</taxon>
    </lineage>
</organism>
<dbReference type="InterPro" id="IPR010451">
    <property type="entry name" value="Acetoacetate_decarboxylase"/>
</dbReference>
<protein>
    <submittedName>
        <fullName evidence="1">Uncharacterized protein</fullName>
    </submittedName>
</protein>
<evidence type="ECO:0000313" key="1">
    <source>
        <dbReference type="EMBL" id="SVB66638.1"/>
    </source>
</evidence>
<dbReference type="AlphaFoldDB" id="A0A382FU83"/>
<feature type="non-terminal residue" evidence="1">
    <location>
        <position position="205"/>
    </location>
</feature>
<name>A0A382FU83_9ZZZZ</name>
<dbReference type="EMBL" id="UINC01051916">
    <property type="protein sequence ID" value="SVB66638.1"/>
    <property type="molecule type" value="Genomic_DNA"/>
</dbReference>
<sequence length="205" mass="23375">MPYKLQPGKMYMMPTHFGPSMGPRQGPEGRTFECEDNPKTTSISVNFLTNREQLEELLPEKFEVGAEPVVSVSASYMKEIEWLAGRGYNILGVSFPVTFNGEQDRAEGRLLTVLWENLCDPILTGREQLGFSKIYCELPEPTVLYEETCCIASWLGFKFMDMKLTNMIPVPLNPSPSLTTEQPNDDILKGTLHYKYMPRTEEWDC</sequence>
<proteinExistence type="predicted"/>
<gene>
    <name evidence="1" type="ORF">METZ01_LOCUS219492</name>
</gene>
<dbReference type="Gene3D" id="2.40.400.10">
    <property type="entry name" value="Acetoacetate decarboxylase-like"/>
    <property type="match status" value="1"/>
</dbReference>
<dbReference type="Pfam" id="PF06314">
    <property type="entry name" value="ADC"/>
    <property type="match status" value="1"/>
</dbReference>
<dbReference type="SUPFAM" id="SSF160104">
    <property type="entry name" value="Acetoacetate decarboxylase-like"/>
    <property type="match status" value="1"/>
</dbReference>